<dbReference type="InterPro" id="IPR009935">
    <property type="entry name" value="DUF1467"/>
</dbReference>
<accession>A0A1G9J623</accession>
<evidence type="ECO:0000256" key="1">
    <source>
        <dbReference type="SAM" id="Phobius"/>
    </source>
</evidence>
<reference evidence="3" key="1">
    <citation type="submission" date="2016-10" db="EMBL/GenBank/DDBJ databases">
        <authorList>
            <person name="Varghese N."/>
            <person name="Submissions S."/>
        </authorList>
    </citation>
    <scope>NUCLEOTIDE SEQUENCE [LARGE SCALE GENOMIC DNA]</scope>
    <source>
        <strain evidence="3">CGMCC 1.7655</strain>
    </source>
</reference>
<keyword evidence="3" id="KW-1185">Reference proteome</keyword>
<feature type="transmembrane region" description="Helical" evidence="1">
    <location>
        <begin position="53"/>
        <end position="76"/>
    </location>
</feature>
<dbReference type="Proteomes" id="UP000199555">
    <property type="component" value="Unassembled WGS sequence"/>
</dbReference>
<organism evidence="2 3">
    <name type="scientific">Paracoccus chinensis</name>
    <dbReference type="NCBI Taxonomy" id="525640"/>
    <lineage>
        <taxon>Bacteria</taxon>
        <taxon>Pseudomonadati</taxon>
        <taxon>Pseudomonadota</taxon>
        <taxon>Alphaproteobacteria</taxon>
        <taxon>Rhodobacterales</taxon>
        <taxon>Paracoccaceae</taxon>
        <taxon>Paracoccus</taxon>
    </lineage>
</organism>
<dbReference type="AlphaFoldDB" id="A0A1G9J623"/>
<keyword evidence="1" id="KW-0472">Membrane</keyword>
<dbReference type="STRING" id="525640.SAMN04487971_1094"/>
<dbReference type="RefSeq" id="WP_090755719.1">
    <property type="nucleotide sequence ID" value="NZ_FNGE01000009.1"/>
</dbReference>
<keyword evidence="1" id="KW-0812">Transmembrane</keyword>
<evidence type="ECO:0000313" key="2">
    <source>
        <dbReference type="EMBL" id="SDL32959.1"/>
    </source>
</evidence>
<dbReference type="Pfam" id="PF07330">
    <property type="entry name" value="DUF1467"/>
    <property type="match status" value="1"/>
</dbReference>
<keyword evidence="1" id="KW-1133">Transmembrane helix</keyword>
<dbReference type="EMBL" id="FNGE01000009">
    <property type="protein sequence ID" value="SDL32959.1"/>
    <property type="molecule type" value="Genomic_DNA"/>
</dbReference>
<dbReference type="OrthoDB" id="9804637at2"/>
<evidence type="ECO:0000313" key="3">
    <source>
        <dbReference type="Proteomes" id="UP000199555"/>
    </source>
</evidence>
<protein>
    <submittedName>
        <fullName evidence="2">Predicted secreted protein</fullName>
    </submittedName>
</protein>
<name>A0A1G9J623_9RHOB</name>
<sequence length="89" mass="9640">MTLTGGLVLFATLFFLVMFLLLPIGHRSQEEAGQVVPGTPVGAPERPLLGRKAIWAAVIAAAIVGGVWLFLDAGFITRQDMMNFNRVSR</sequence>
<proteinExistence type="predicted"/>
<gene>
    <name evidence="2" type="ORF">SAMN04487971_1094</name>
</gene>